<dbReference type="InterPro" id="IPR019775">
    <property type="entry name" value="WD40_repeat_CS"/>
</dbReference>
<dbReference type="InterPro" id="IPR001810">
    <property type="entry name" value="F-box_dom"/>
</dbReference>
<dbReference type="AlphaFoldDB" id="A0A8J1T4U9"/>
<dbReference type="PROSITE" id="PS50181">
    <property type="entry name" value="FBOX"/>
    <property type="match status" value="1"/>
</dbReference>
<dbReference type="PRINTS" id="PR00320">
    <property type="entry name" value="GPROTEINBRPT"/>
</dbReference>
<dbReference type="InterPro" id="IPR020472">
    <property type="entry name" value="WD40_PAC1"/>
</dbReference>
<evidence type="ECO:0000313" key="6">
    <source>
        <dbReference type="Proteomes" id="UP000749559"/>
    </source>
</evidence>
<protein>
    <recommendedName>
        <fullName evidence="4">F-box domain-containing protein</fullName>
    </recommendedName>
</protein>
<dbReference type="SMART" id="SM00320">
    <property type="entry name" value="WD40"/>
    <property type="match status" value="7"/>
</dbReference>
<dbReference type="GO" id="GO:0010992">
    <property type="term" value="P:ubiquitin recycling"/>
    <property type="evidence" value="ECO:0007669"/>
    <property type="project" value="TreeGrafter"/>
</dbReference>
<dbReference type="PROSITE" id="PS50294">
    <property type="entry name" value="WD_REPEATS_REGION"/>
    <property type="match status" value="6"/>
</dbReference>
<dbReference type="FunFam" id="2.130.10.10:FF:000715">
    <property type="entry name" value="F-box protein MET30"/>
    <property type="match status" value="1"/>
</dbReference>
<dbReference type="Pfam" id="PF00400">
    <property type="entry name" value="WD40"/>
    <property type="match status" value="7"/>
</dbReference>
<gene>
    <name evidence="5" type="ORF">OFUS_LOCUS11187</name>
</gene>
<dbReference type="GO" id="GO:0005634">
    <property type="term" value="C:nucleus"/>
    <property type="evidence" value="ECO:0007669"/>
    <property type="project" value="TreeGrafter"/>
</dbReference>
<feature type="compositionally biased region" description="Polar residues" evidence="3">
    <location>
        <begin position="64"/>
        <end position="82"/>
    </location>
</feature>
<evidence type="ECO:0000256" key="3">
    <source>
        <dbReference type="SAM" id="MobiDB-lite"/>
    </source>
</evidence>
<reference evidence="5" key="1">
    <citation type="submission" date="2022-03" db="EMBL/GenBank/DDBJ databases">
        <authorList>
            <person name="Martin C."/>
        </authorList>
    </citation>
    <scope>NUCLEOTIDE SEQUENCE</scope>
</reference>
<dbReference type="SUPFAM" id="SSF50978">
    <property type="entry name" value="WD40 repeat-like"/>
    <property type="match status" value="1"/>
</dbReference>
<keyword evidence="2" id="KW-0677">Repeat</keyword>
<accession>A0A8J1T4U9</accession>
<feature type="compositionally biased region" description="Basic and acidic residues" evidence="3">
    <location>
        <begin position="18"/>
        <end position="36"/>
    </location>
</feature>
<dbReference type="GO" id="GO:0005737">
    <property type="term" value="C:cytoplasm"/>
    <property type="evidence" value="ECO:0007669"/>
    <property type="project" value="TreeGrafter"/>
</dbReference>
<evidence type="ECO:0000256" key="2">
    <source>
        <dbReference type="ARBA" id="ARBA00022737"/>
    </source>
</evidence>
<dbReference type="InterPro" id="IPR036047">
    <property type="entry name" value="F-box-like_dom_sf"/>
</dbReference>
<dbReference type="PROSITE" id="PS00678">
    <property type="entry name" value="WD_REPEATS_1"/>
    <property type="match status" value="5"/>
</dbReference>
<comment type="caution">
    <text evidence="5">The sequence shown here is derived from an EMBL/GenBank/DDBJ whole genome shotgun (WGS) entry which is preliminary data.</text>
</comment>
<dbReference type="InterPro" id="IPR015943">
    <property type="entry name" value="WD40/YVTN_repeat-like_dom_sf"/>
</dbReference>
<proteinExistence type="predicted"/>
<dbReference type="SMART" id="SM00256">
    <property type="entry name" value="FBOX"/>
    <property type="match status" value="1"/>
</dbReference>
<dbReference type="FunFam" id="2.130.10.10:FF:001203">
    <property type="entry name" value="F-box/WD repeat-containing protein 1A"/>
    <property type="match status" value="2"/>
</dbReference>
<keyword evidence="6" id="KW-1185">Reference proteome</keyword>
<dbReference type="Gene3D" id="2.130.10.10">
    <property type="entry name" value="YVTN repeat-like/Quinoprotein amine dehydrogenase"/>
    <property type="match status" value="3"/>
</dbReference>
<feature type="compositionally biased region" description="Low complexity" evidence="3">
    <location>
        <begin position="83"/>
        <end position="94"/>
    </location>
</feature>
<dbReference type="InterPro" id="IPR036322">
    <property type="entry name" value="WD40_repeat_dom_sf"/>
</dbReference>
<sequence length="793" mass="90031">MEPGAVGGDDESGGTNIKENDDKISRPKSKSKEWKKWFSKKSRNSRENSIDTTTTELEDVNADFSPTHSHTNPDVSPMSPVNWSEWEFGSSSESDCNDSETKIRRSRDFPNSEIDEKNCIKPSQTKTLFHQLEYNKSEGSRPNWSKRKKKAIHKESPRAPRPKSLELVDMSKSFCIYDFDSLDESSKDKCCDFQHNESCDKCATHWIRRSISMSDLNLNFLRTNFNVEQSRGNQIPQNLDLNSNASTSTIKHNELNSMNSPTSYHVLNQFKSNSLPSYYRSKTRNLCAKCHLPVRPHLTNYPSSTVRTPYITNRCHCESPPAHDAENDERCEISDTENVNKPSIANTILPEEFKTRKKVITDWFTEFDDAQKNLILSALLEHCELPQVHLLSLKMESCLHDGCPPNCSDIITWLPQQLSTKIMGMLDPVSLCQASMVCKTWYNLASEPKIWCHLCCLPEWHLSRTGEQKQLINHLLPNGKIHWKRVFAERYRLRNNWLLGRCHIRTFEGHTQGISCVQFDDTRIVSGSSDKTIKVWNIRTNTPWLVQTLVGHSGTVRCLHLEGNRLVSGSTDHTIKVWDLSTQQSWSSIACKTTMMGHTDTVRCLQVDDEKVISGSYDLTLKIWDIRTGVCRMTLRGHTGPVLCVQFDATKIVSGSGDKTIKVWSFTGQCLMVLGGHHAGVTCLQFDSTRIISGSLDCTLKFWDISTGDCVNTIDWKASEGHTGVVRCLQSDTWRVVSASDDRTIKVWSLETGQRLVTLRNHSDGVTCLQFNDSIIVSGSYDKCVKLWDFSCC</sequence>
<organism evidence="5 6">
    <name type="scientific">Owenia fusiformis</name>
    <name type="common">Polychaete worm</name>
    <dbReference type="NCBI Taxonomy" id="6347"/>
    <lineage>
        <taxon>Eukaryota</taxon>
        <taxon>Metazoa</taxon>
        <taxon>Spiralia</taxon>
        <taxon>Lophotrochozoa</taxon>
        <taxon>Annelida</taxon>
        <taxon>Polychaeta</taxon>
        <taxon>Sedentaria</taxon>
        <taxon>Canalipalpata</taxon>
        <taxon>Sabellida</taxon>
        <taxon>Oweniida</taxon>
        <taxon>Oweniidae</taxon>
        <taxon>Owenia</taxon>
    </lineage>
</organism>
<dbReference type="PROSITE" id="PS50082">
    <property type="entry name" value="WD_REPEATS_2"/>
    <property type="match status" value="7"/>
</dbReference>
<evidence type="ECO:0000256" key="1">
    <source>
        <dbReference type="ARBA" id="ARBA00022574"/>
    </source>
</evidence>
<feature type="region of interest" description="Disordered" evidence="3">
    <location>
        <begin position="138"/>
        <end position="160"/>
    </location>
</feature>
<dbReference type="SUPFAM" id="SSF81383">
    <property type="entry name" value="F-box domain"/>
    <property type="match status" value="1"/>
</dbReference>
<dbReference type="CDD" id="cd00200">
    <property type="entry name" value="WD40"/>
    <property type="match status" value="1"/>
</dbReference>
<dbReference type="GO" id="GO:0043130">
    <property type="term" value="F:ubiquitin binding"/>
    <property type="evidence" value="ECO:0007669"/>
    <property type="project" value="TreeGrafter"/>
</dbReference>
<dbReference type="GO" id="GO:0043161">
    <property type="term" value="P:proteasome-mediated ubiquitin-dependent protein catabolic process"/>
    <property type="evidence" value="ECO:0007669"/>
    <property type="project" value="TreeGrafter"/>
</dbReference>
<dbReference type="PANTHER" id="PTHR19849:SF1">
    <property type="entry name" value="F-BOX_WD REPEAT-CONTAINING PROTEIN 7"/>
    <property type="match status" value="1"/>
</dbReference>
<dbReference type="Pfam" id="PF12937">
    <property type="entry name" value="F-box-like"/>
    <property type="match status" value="1"/>
</dbReference>
<feature type="region of interest" description="Disordered" evidence="3">
    <location>
        <begin position="1"/>
        <end position="104"/>
    </location>
</feature>
<evidence type="ECO:0000259" key="4">
    <source>
        <dbReference type="PROSITE" id="PS50181"/>
    </source>
</evidence>
<keyword evidence="1" id="KW-0853">WD repeat</keyword>
<dbReference type="InterPro" id="IPR001680">
    <property type="entry name" value="WD40_rpt"/>
</dbReference>
<evidence type="ECO:0000313" key="5">
    <source>
        <dbReference type="EMBL" id="CAH1785081.1"/>
    </source>
</evidence>
<dbReference type="OrthoDB" id="19711at2759"/>
<dbReference type="PANTHER" id="PTHR19849">
    <property type="entry name" value="PHOSPHOLIPASE A-2-ACTIVATING PROTEIN"/>
    <property type="match status" value="1"/>
</dbReference>
<feature type="domain" description="F-box" evidence="4">
    <location>
        <begin position="408"/>
        <end position="454"/>
    </location>
</feature>
<dbReference type="Proteomes" id="UP000749559">
    <property type="component" value="Unassembled WGS sequence"/>
</dbReference>
<dbReference type="Gene3D" id="1.20.1280.50">
    <property type="match status" value="1"/>
</dbReference>
<name>A0A8J1T4U9_OWEFU</name>
<dbReference type="EMBL" id="CAIIXF020000005">
    <property type="protein sequence ID" value="CAH1785081.1"/>
    <property type="molecule type" value="Genomic_DNA"/>
</dbReference>